<keyword evidence="3 6" id="KW-0812">Transmembrane</keyword>
<dbReference type="EMBL" id="CP046051">
    <property type="protein sequence ID" value="QKN23696.1"/>
    <property type="molecule type" value="Genomic_DNA"/>
</dbReference>
<dbReference type="KEGG" id="clf:GJQ69_03910"/>
<organism evidence="7 8">
    <name type="scientific">Caproicibacterium lactatifermentans</name>
    <dbReference type="NCBI Taxonomy" id="2666138"/>
    <lineage>
        <taxon>Bacteria</taxon>
        <taxon>Bacillati</taxon>
        <taxon>Bacillota</taxon>
        <taxon>Clostridia</taxon>
        <taxon>Eubacteriales</taxon>
        <taxon>Oscillospiraceae</taxon>
        <taxon>Caproicibacterium</taxon>
    </lineage>
</organism>
<feature type="transmembrane region" description="Helical" evidence="6">
    <location>
        <begin position="315"/>
        <end position="339"/>
    </location>
</feature>
<dbReference type="GO" id="GO:0005886">
    <property type="term" value="C:plasma membrane"/>
    <property type="evidence" value="ECO:0007669"/>
    <property type="project" value="UniProtKB-SubCell"/>
</dbReference>
<keyword evidence="5 6" id="KW-0472">Membrane</keyword>
<feature type="transmembrane region" description="Helical" evidence="6">
    <location>
        <begin position="405"/>
        <end position="427"/>
    </location>
</feature>
<evidence type="ECO:0000313" key="8">
    <source>
        <dbReference type="Proteomes" id="UP000501316"/>
    </source>
</evidence>
<feature type="transmembrane region" description="Helical" evidence="6">
    <location>
        <begin position="345"/>
        <end position="367"/>
    </location>
</feature>
<dbReference type="Proteomes" id="UP000501316">
    <property type="component" value="Chromosome"/>
</dbReference>
<keyword evidence="4 6" id="KW-1133">Transmembrane helix</keyword>
<comment type="subcellular location">
    <subcellularLocation>
        <location evidence="1">Cell membrane</location>
        <topology evidence="1">Multi-pass membrane protein</topology>
    </subcellularLocation>
</comment>
<feature type="transmembrane region" description="Helical" evidence="6">
    <location>
        <begin position="379"/>
        <end position="399"/>
    </location>
</feature>
<keyword evidence="2" id="KW-1003">Cell membrane</keyword>
<dbReference type="InterPro" id="IPR050833">
    <property type="entry name" value="Poly_Biosynth_Transport"/>
</dbReference>
<feature type="transmembrane region" description="Helical" evidence="6">
    <location>
        <begin position="52"/>
        <end position="73"/>
    </location>
</feature>
<evidence type="ECO:0000256" key="4">
    <source>
        <dbReference type="ARBA" id="ARBA00022989"/>
    </source>
</evidence>
<evidence type="ECO:0000256" key="3">
    <source>
        <dbReference type="ARBA" id="ARBA00022692"/>
    </source>
</evidence>
<sequence>MQQKSRSVNSAKNIIWGYAGTVLNLLLAFISRTVFINVLGTTYLGINGLFTNVLNILSFSELGIGTAMNYSLYKPVAEDDKEKIKSLMHVYKKAYRIVAAIVATVGLILLPFLRYFIKGAEGVANLQIYYLIFLFNTISSYFVSYKYGLVNAEQQNYILTNIDSVCRIVITIVQIIALELYHNFLVYLLVQAGLQLVQKIITALYLDKRYEYLRSKDVKPLDKKTKNNLIKNIKALILHKIGDISVYQTDNIIISAFINVAVVGLVSNYNIIISAATGFITVAMTGIVSSCGNLIATENKDKQFEVFNVYDFCGFWLYSFETIALVILFQPFITLWIGADKKIDNISLALILFNNYFVGQRAAVFNFKSAGGLFDPDKYASIIQAILNLIISIVCVIKMGLPGVYVGTIVSGIVITIWKPIVLYKYLFHKSSISYFIRMLRNLAITFAMICLLELIKHFVMSTVTILNFILMALITFIVPNVIYIFIFHRNSECKVLLKTVKFLKGRLKSHDH</sequence>
<protein>
    <submittedName>
        <fullName evidence="7">Oligosaccharide flippase family protein</fullName>
    </submittedName>
</protein>
<dbReference type="RefSeq" id="WP_174193013.1">
    <property type="nucleotide sequence ID" value="NZ_CP046051.1"/>
</dbReference>
<dbReference type="AlphaFoldDB" id="A0A859DPR6"/>
<feature type="transmembrane region" description="Helical" evidence="6">
    <location>
        <begin position="128"/>
        <end position="145"/>
    </location>
</feature>
<dbReference type="PANTHER" id="PTHR30250:SF26">
    <property type="entry name" value="PSMA PROTEIN"/>
    <property type="match status" value="1"/>
</dbReference>
<evidence type="ECO:0000256" key="5">
    <source>
        <dbReference type="ARBA" id="ARBA00023136"/>
    </source>
</evidence>
<dbReference type="PANTHER" id="PTHR30250">
    <property type="entry name" value="PST FAMILY PREDICTED COLANIC ACID TRANSPORTER"/>
    <property type="match status" value="1"/>
</dbReference>
<dbReference type="Pfam" id="PF01943">
    <property type="entry name" value="Polysacc_synt"/>
    <property type="match status" value="1"/>
</dbReference>
<feature type="transmembrane region" description="Helical" evidence="6">
    <location>
        <begin position="439"/>
        <end position="460"/>
    </location>
</feature>
<name>A0A859DPR6_9FIRM</name>
<feature type="transmembrane region" description="Helical" evidence="6">
    <location>
        <begin position="94"/>
        <end position="116"/>
    </location>
</feature>
<evidence type="ECO:0000256" key="1">
    <source>
        <dbReference type="ARBA" id="ARBA00004651"/>
    </source>
</evidence>
<dbReference type="InterPro" id="IPR002797">
    <property type="entry name" value="Polysacc_synth"/>
</dbReference>
<feature type="transmembrane region" description="Helical" evidence="6">
    <location>
        <begin position="466"/>
        <end position="487"/>
    </location>
</feature>
<feature type="transmembrane region" description="Helical" evidence="6">
    <location>
        <begin position="271"/>
        <end position="295"/>
    </location>
</feature>
<feature type="transmembrane region" description="Helical" evidence="6">
    <location>
        <begin position="21"/>
        <end position="46"/>
    </location>
</feature>
<accession>A0A859DPR6</accession>
<reference evidence="7 8" key="1">
    <citation type="submission" date="2019-11" db="EMBL/GenBank/DDBJ databases">
        <authorList>
            <person name="Ren C."/>
            <person name="Wang H."/>
            <person name="Xu Y."/>
        </authorList>
    </citation>
    <scope>NUCLEOTIDE SEQUENCE [LARGE SCALE GENOMIC DNA]</scope>
    <source>
        <strain evidence="7 8">LBM 19010</strain>
    </source>
</reference>
<proteinExistence type="predicted"/>
<evidence type="ECO:0000256" key="6">
    <source>
        <dbReference type="SAM" id="Phobius"/>
    </source>
</evidence>
<feature type="transmembrane region" description="Helical" evidence="6">
    <location>
        <begin position="244"/>
        <end position="265"/>
    </location>
</feature>
<evidence type="ECO:0000313" key="7">
    <source>
        <dbReference type="EMBL" id="QKN23696.1"/>
    </source>
</evidence>
<evidence type="ECO:0000256" key="2">
    <source>
        <dbReference type="ARBA" id="ARBA00022475"/>
    </source>
</evidence>
<gene>
    <name evidence="7" type="ORF">GJQ69_03910</name>
</gene>